<name>A0A6M9Q1A2_9BURK</name>
<dbReference type="PANTHER" id="PTHR28152:SF1">
    <property type="entry name" value="HYDROXYACYL-THIOESTER DEHYDRATASE TYPE 2, MITOCHONDRIAL"/>
    <property type="match status" value="1"/>
</dbReference>
<dbReference type="Proteomes" id="UP000500806">
    <property type="component" value="Chromosome"/>
</dbReference>
<dbReference type="InterPro" id="IPR052741">
    <property type="entry name" value="Mitochondrial_HTD2"/>
</dbReference>
<evidence type="ECO:0000313" key="2">
    <source>
        <dbReference type="EMBL" id="QKM62013.1"/>
    </source>
</evidence>
<proteinExistence type="predicted"/>
<organism evidence="2 3">
    <name type="scientific">Polynucleobacter antarcticus</name>
    <dbReference type="NCBI Taxonomy" id="1743162"/>
    <lineage>
        <taxon>Bacteria</taxon>
        <taxon>Pseudomonadati</taxon>
        <taxon>Pseudomonadota</taxon>
        <taxon>Betaproteobacteria</taxon>
        <taxon>Burkholderiales</taxon>
        <taxon>Burkholderiaceae</taxon>
        <taxon>Polynucleobacter</taxon>
    </lineage>
</organism>
<dbReference type="GO" id="GO:0019171">
    <property type="term" value="F:(3R)-hydroxyacyl-[acyl-carrier-protein] dehydratase activity"/>
    <property type="evidence" value="ECO:0007669"/>
    <property type="project" value="TreeGrafter"/>
</dbReference>
<reference evidence="2 3" key="1">
    <citation type="submission" date="2018-04" db="EMBL/GenBank/DDBJ databases">
        <title>Polynucleobacter sp. LimPoW16 genome.</title>
        <authorList>
            <person name="Hahn M.W."/>
        </authorList>
    </citation>
    <scope>NUCLEOTIDE SEQUENCE [LARGE SCALE GENOMIC DNA]</scope>
    <source>
        <strain evidence="2 3">LimPoW16</strain>
    </source>
</reference>
<evidence type="ECO:0000313" key="3">
    <source>
        <dbReference type="Proteomes" id="UP000500806"/>
    </source>
</evidence>
<keyword evidence="3" id="KW-1185">Reference proteome</keyword>
<dbReference type="EMBL" id="CP028941">
    <property type="protein sequence ID" value="QKM62013.1"/>
    <property type="molecule type" value="Genomic_DNA"/>
</dbReference>
<accession>A0A6M9Q1A2</accession>
<feature type="domain" description="FAS1-like dehydratase" evidence="1">
    <location>
        <begin position="21"/>
        <end position="148"/>
    </location>
</feature>
<dbReference type="PANTHER" id="PTHR28152">
    <property type="entry name" value="HYDROXYACYL-THIOESTER DEHYDRATASE TYPE 2, MITOCHONDRIAL"/>
    <property type="match status" value="1"/>
</dbReference>
<gene>
    <name evidence="2" type="ORF">DCO16_02300</name>
</gene>
<protein>
    <submittedName>
        <fullName evidence="2">Acyl-CoA dehydrogenase</fullName>
    </submittedName>
</protein>
<sequence length="298" mass="33322">MEFMRIETHTITHLQEWLGKTETLQDTVTAAPVRALSATLDRNDAAPRSGSLLPELWHWLYFLPHARQSEIGPDGHPKRGGFLPPVPLPRRMWAGSRVQWLAPLTVGDEIERVSTIESVSHKAGRTGDLIFVLVKHEISNSRGLAIIEEHDIVYRDAPGPDDKPVAPSVAATAAPTDAQWSKVITPDDVLLFRYSALTFNGHRIHYDRQYVTKVEGYPGLIVHGPLIATLLVDLVRQSIPDCTLKYFEFRAIRPTFDIHPFKVNAKPDLEKDPSGKTISIWAQDHEGLLTMQATAVLN</sequence>
<dbReference type="KEGG" id="pani:DCO16_02300"/>
<dbReference type="SUPFAM" id="SSF54637">
    <property type="entry name" value="Thioesterase/thiol ester dehydrase-isomerase"/>
    <property type="match status" value="2"/>
</dbReference>
<evidence type="ECO:0000259" key="1">
    <source>
        <dbReference type="Pfam" id="PF13452"/>
    </source>
</evidence>
<dbReference type="InterPro" id="IPR039569">
    <property type="entry name" value="FAS1-like_DH_region"/>
</dbReference>
<dbReference type="AlphaFoldDB" id="A0A6M9Q1A2"/>
<dbReference type="Pfam" id="PF13452">
    <property type="entry name" value="FAS1_DH_region"/>
    <property type="match status" value="1"/>
</dbReference>
<dbReference type="Gene3D" id="3.10.129.10">
    <property type="entry name" value="Hotdog Thioesterase"/>
    <property type="match status" value="2"/>
</dbReference>
<dbReference type="InterPro" id="IPR029069">
    <property type="entry name" value="HotDog_dom_sf"/>
</dbReference>